<comment type="caution">
    <text evidence="4">The sequence shown here is derived from an EMBL/GenBank/DDBJ whole genome shotgun (WGS) entry which is preliminary data.</text>
</comment>
<feature type="region of interest" description="Disordered" evidence="1">
    <location>
        <begin position="271"/>
        <end position="335"/>
    </location>
</feature>
<dbReference type="Proteomes" id="UP000494165">
    <property type="component" value="Unassembled WGS sequence"/>
</dbReference>
<evidence type="ECO:0000256" key="1">
    <source>
        <dbReference type="SAM" id="MobiDB-lite"/>
    </source>
</evidence>
<evidence type="ECO:0000313" key="5">
    <source>
        <dbReference type="Proteomes" id="UP000494165"/>
    </source>
</evidence>
<dbReference type="OrthoDB" id="6597267at2759"/>
<evidence type="ECO:0000313" key="4">
    <source>
        <dbReference type="EMBL" id="CAB3371687.1"/>
    </source>
</evidence>
<protein>
    <submittedName>
        <fullName evidence="4">Uncharacterized protein</fullName>
    </submittedName>
</protein>
<sequence length="582" mass="65279">MESRLIFHFLGVLIYLTENCRLEETTTAKSKPVSFVSALNSTSNMTAETNRKLQKIANITIAQFLNNQTRHNYSISELLELKELADSIMGPESIIPDFVKKSNAHLITLPSITMINLASAILKSDFMPVTILQPTTHRKSSDKLEKKRGGTEEKITNATMDEALATMNYHRKMMNEFLCRNYVAESILDALEKDASIFTDYDTNEFSERMGESEPEIAAEMIADLGSTRYQDWLERSTALTDVYKSLGGFEPNPYIVRPISPSDLPIIEERKKYKDEEDDEDDEEDDDDDDDEDEKKKKKPLKKKKKKKKKKPKPDAADAIEEEEEVEEEDDHDAEAGDDILQVVDTHVLHGDQPYEDSDPGWNIFRFGFVDFYDSALTAIAFLTFGIFTLQVFINLITNASAPRTGILVNNSTSAPPVNKKRSLSLEQIKIIEATEQLPRSITESPSTSEMPTFELVFGVSVTPSIDLEPVREEPPLQRYIGPEEVVAKFALVTIRAALNKDEPRCLHAALCRANRASLQLEGPPRLWLPMWSVAMSWLAQRAGGIPGSQEMIAGALENLRASVLGLGGVKCEVVFPPCLH</sequence>
<feature type="signal peptide" evidence="3">
    <location>
        <begin position="1"/>
        <end position="22"/>
    </location>
</feature>
<accession>A0A8S1CR14</accession>
<feature type="compositionally biased region" description="Acidic residues" evidence="1">
    <location>
        <begin position="277"/>
        <end position="294"/>
    </location>
</feature>
<evidence type="ECO:0000256" key="2">
    <source>
        <dbReference type="SAM" id="Phobius"/>
    </source>
</evidence>
<keyword evidence="2" id="KW-0472">Membrane</keyword>
<organism evidence="4 5">
    <name type="scientific">Cloeon dipterum</name>
    <dbReference type="NCBI Taxonomy" id="197152"/>
    <lineage>
        <taxon>Eukaryota</taxon>
        <taxon>Metazoa</taxon>
        <taxon>Ecdysozoa</taxon>
        <taxon>Arthropoda</taxon>
        <taxon>Hexapoda</taxon>
        <taxon>Insecta</taxon>
        <taxon>Pterygota</taxon>
        <taxon>Palaeoptera</taxon>
        <taxon>Ephemeroptera</taxon>
        <taxon>Pisciforma</taxon>
        <taxon>Baetidae</taxon>
        <taxon>Cloeon</taxon>
    </lineage>
</organism>
<keyword evidence="5" id="KW-1185">Reference proteome</keyword>
<keyword evidence="2" id="KW-1133">Transmembrane helix</keyword>
<keyword evidence="3" id="KW-0732">Signal</keyword>
<evidence type="ECO:0000256" key="3">
    <source>
        <dbReference type="SAM" id="SignalP"/>
    </source>
</evidence>
<reference evidence="4 5" key="1">
    <citation type="submission" date="2020-04" db="EMBL/GenBank/DDBJ databases">
        <authorList>
            <person name="Alioto T."/>
            <person name="Alioto T."/>
            <person name="Gomez Garrido J."/>
        </authorList>
    </citation>
    <scope>NUCLEOTIDE SEQUENCE [LARGE SCALE GENOMIC DNA]</scope>
</reference>
<dbReference type="AlphaFoldDB" id="A0A8S1CR14"/>
<feature type="compositionally biased region" description="Acidic residues" evidence="1">
    <location>
        <begin position="319"/>
        <end position="335"/>
    </location>
</feature>
<proteinExistence type="predicted"/>
<dbReference type="EMBL" id="CADEPI010000064">
    <property type="protein sequence ID" value="CAB3371687.1"/>
    <property type="molecule type" value="Genomic_DNA"/>
</dbReference>
<gene>
    <name evidence="4" type="ORF">CLODIP_2_CD03969</name>
</gene>
<feature type="compositionally biased region" description="Basic residues" evidence="1">
    <location>
        <begin position="297"/>
        <end position="313"/>
    </location>
</feature>
<keyword evidence="2" id="KW-0812">Transmembrane</keyword>
<name>A0A8S1CR14_9INSE</name>
<feature type="chain" id="PRO_5035786002" evidence="3">
    <location>
        <begin position="23"/>
        <end position="582"/>
    </location>
</feature>
<feature type="transmembrane region" description="Helical" evidence="2">
    <location>
        <begin position="377"/>
        <end position="398"/>
    </location>
</feature>